<organism evidence="2 3">
    <name type="scientific">Defluviitalea saccharophila</name>
    <dbReference type="NCBI Taxonomy" id="879970"/>
    <lineage>
        <taxon>Bacteria</taxon>
        <taxon>Bacillati</taxon>
        <taxon>Bacillota</taxon>
        <taxon>Clostridia</taxon>
        <taxon>Lachnospirales</taxon>
        <taxon>Defluviitaleaceae</taxon>
        <taxon>Defluviitalea</taxon>
    </lineage>
</organism>
<dbReference type="PANTHER" id="PTHR33303:SF2">
    <property type="entry name" value="COA-BINDING DOMAIN-CONTAINING PROTEIN"/>
    <property type="match status" value="1"/>
</dbReference>
<name>A0ABZ2Y654_9FIRM</name>
<keyword evidence="3" id="KW-1185">Reference proteome</keyword>
<dbReference type="Pfam" id="PF13380">
    <property type="entry name" value="CoA_binding_2"/>
    <property type="match status" value="1"/>
</dbReference>
<sequence>MTPEQLMEKKIWAVVGATIDQEKYGYKIYKALKDAGYTVYPVSPKYDEIDGDKAYKSLGDLPQKPEVVDFVVNPKVGLGVVKECAELGIKNIWLQPGTVSDELLTLAEEKGINAVQACVLVALRTMGK</sequence>
<dbReference type="EMBL" id="CP121687">
    <property type="protein sequence ID" value="WZL69526.1"/>
    <property type="molecule type" value="Genomic_DNA"/>
</dbReference>
<protein>
    <submittedName>
        <fullName evidence="2">CoA-binding protein</fullName>
    </submittedName>
</protein>
<accession>A0ABZ2Y654</accession>
<dbReference type="SUPFAM" id="SSF51735">
    <property type="entry name" value="NAD(P)-binding Rossmann-fold domains"/>
    <property type="match status" value="1"/>
</dbReference>
<dbReference type="RefSeq" id="WP_341876521.1">
    <property type="nucleotide sequence ID" value="NZ_CP121687.1"/>
</dbReference>
<gene>
    <name evidence="2" type="ORF">QBE51_12170</name>
</gene>
<evidence type="ECO:0000313" key="3">
    <source>
        <dbReference type="Proteomes" id="UP001486565"/>
    </source>
</evidence>
<dbReference type="InterPro" id="IPR003781">
    <property type="entry name" value="CoA-bd"/>
</dbReference>
<proteinExistence type="predicted"/>
<feature type="domain" description="CoA-binding" evidence="1">
    <location>
        <begin position="6"/>
        <end position="98"/>
    </location>
</feature>
<evidence type="ECO:0000313" key="2">
    <source>
        <dbReference type="EMBL" id="WZL69526.1"/>
    </source>
</evidence>
<dbReference type="Proteomes" id="UP001486565">
    <property type="component" value="Chromosome"/>
</dbReference>
<dbReference type="SMART" id="SM00881">
    <property type="entry name" value="CoA_binding"/>
    <property type="match status" value="1"/>
</dbReference>
<evidence type="ECO:0000259" key="1">
    <source>
        <dbReference type="SMART" id="SM00881"/>
    </source>
</evidence>
<reference evidence="2 3" key="1">
    <citation type="submission" date="2023-03" db="EMBL/GenBank/DDBJ databases">
        <title>Novel Species.</title>
        <authorList>
            <person name="Ma S."/>
        </authorList>
    </citation>
    <scope>NUCLEOTIDE SEQUENCE [LARGE SCALE GENOMIC DNA]</scope>
    <source>
        <strain evidence="2 3">LIND6LT2</strain>
    </source>
</reference>
<dbReference type="Gene3D" id="3.40.50.720">
    <property type="entry name" value="NAD(P)-binding Rossmann-like Domain"/>
    <property type="match status" value="1"/>
</dbReference>
<dbReference type="PANTHER" id="PTHR33303">
    <property type="entry name" value="CYTOPLASMIC PROTEIN-RELATED"/>
    <property type="match status" value="1"/>
</dbReference>
<dbReference type="InterPro" id="IPR036291">
    <property type="entry name" value="NAD(P)-bd_dom_sf"/>
</dbReference>